<feature type="transmembrane region" description="Helical" evidence="7">
    <location>
        <begin position="323"/>
        <end position="347"/>
    </location>
</feature>
<evidence type="ECO:0000256" key="2">
    <source>
        <dbReference type="ARBA" id="ARBA00022475"/>
    </source>
</evidence>
<dbReference type="Pfam" id="PF02687">
    <property type="entry name" value="FtsX"/>
    <property type="match status" value="1"/>
</dbReference>
<dbReference type="PANTHER" id="PTHR30572:SF4">
    <property type="entry name" value="ABC TRANSPORTER PERMEASE YTRF"/>
    <property type="match status" value="1"/>
</dbReference>
<evidence type="ECO:0000256" key="5">
    <source>
        <dbReference type="ARBA" id="ARBA00023136"/>
    </source>
</evidence>
<dbReference type="Pfam" id="PF12704">
    <property type="entry name" value="MacB_PCD"/>
    <property type="match status" value="1"/>
</dbReference>
<dbReference type="InterPro" id="IPR025857">
    <property type="entry name" value="MacB_PCD"/>
</dbReference>
<dbReference type="PANTHER" id="PTHR30572">
    <property type="entry name" value="MEMBRANE COMPONENT OF TRANSPORTER-RELATED"/>
    <property type="match status" value="1"/>
</dbReference>
<feature type="domain" description="ABC3 transporter permease C-terminal" evidence="8">
    <location>
        <begin position="326"/>
        <end position="445"/>
    </location>
</feature>
<proteinExistence type="inferred from homology"/>
<comment type="similarity">
    <text evidence="6">Belongs to the ABC-4 integral membrane protein family.</text>
</comment>
<comment type="subcellular location">
    <subcellularLocation>
        <location evidence="1">Cell membrane</location>
        <topology evidence="1">Multi-pass membrane protein</topology>
    </subcellularLocation>
</comment>
<feature type="domain" description="MacB-like periplasmic core" evidence="9">
    <location>
        <begin position="45"/>
        <end position="256"/>
    </location>
</feature>
<feature type="transmembrane region" description="Helical" evidence="7">
    <location>
        <begin position="45"/>
        <end position="65"/>
    </location>
</feature>
<dbReference type="AlphaFoldDB" id="A0A225DD60"/>
<protein>
    <submittedName>
        <fullName evidence="10">Cell division protein FtsX</fullName>
    </submittedName>
</protein>
<keyword evidence="3 7" id="KW-0812">Transmembrane</keyword>
<evidence type="ECO:0000256" key="6">
    <source>
        <dbReference type="ARBA" id="ARBA00038076"/>
    </source>
</evidence>
<dbReference type="GO" id="GO:0051301">
    <property type="term" value="P:cell division"/>
    <property type="evidence" value="ECO:0007669"/>
    <property type="project" value="UniProtKB-KW"/>
</dbReference>
<evidence type="ECO:0000256" key="1">
    <source>
        <dbReference type="ARBA" id="ARBA00004651"/>
    </source>
</evidence>
<feature type="transmembrane region" description="Helical" evidence="7">
    <location>
        <begin position="368"/>
        <end position="395"/>
    </location>
</feature>
<dbReference type="InterPro" id="IPR050250">
    <property type="entry name" value="Macrolide_Exporter_MacB"/>
</dbReference>
<evidence type="ECO:0000256" key="4">
    <source>
        <dbReference type="ARBA" id="ARBA00022989"/>
    </source>
</evidence>
<keyword evidence="2" id="KW-1003">Cell membrane</keyword>
<keyword evidence="11" id="KW-1185">Reference proteome</keyword>
<dbReference type="GO" id="GO:0005886">
    <property type="term" value="C:plasma membrane"/>
    <property type="evidence" value="ECO:0007669"/>
    <property type="project" value="UniProtKB-SubCell"/>
</dbReference>
<accession>A0A225DD60</accession>
<feature type="transmembrane region" description="Helical" evidence="7">
    <location>
        <begin position="415"/>
        <end position="435"/>
    </location>
</feature>
<keyword evidence="10" id="KW-0132">Cell division</keyword>
<evidence type="ECO:0000256" key="7">
    <source>
        <dbReference type="SAM" id="Phobius"/>
    </source>
</evidence>
<reference evidence="11" key="1">
    <citation type="submission" date="2017-06" db="EMBL/GenBank/DDBJ databases">
        <title>Genome analysis of Fimbriiglobus ruber SP5, the first member of the order Planctomycetales with confirmed chitinolytic capability.</title>
        <authorList>
            <person name="Ravin N.V."/>
            <person name="Rakitin A.L."/>
            <person name="Ivanova A.A."/>
            <person name="Beletsky A.V."/>
            <person name="Kulichevskaya I.S."/>
            <person name="Mardanov A.V."/>
            <person name="Dedysh S.N."/>
        </authorList>
    </citation>
    <scope>NUCLEOTIDE SEQUENCE [LARGE SCALE GENOMIC DNA]</scope>
    <source>
        <strain evidence="11">SP5</strain>
    </source>
</reference>
<dbReference type="GO" id="GO:0022857">
    <property type="term" value="F:transmembrane transporter activity"/>
    <property type="evidence" value="ECO:0007669"/>
    <property type="project" value="TreeGrafter"/>
</dbReference>
<keyword evidence="5 7" id="KW-0472">Membrane</keyword>
<gene>
    <name evidence="10" type="ORF">FRUB_09931</name>
</gene>
<dbReference type="Proteomes" id="UP000214646">
    <property type="component" value="Unassembled WGS sequence"/>
</dbReference>
<name>A0A225DD60_9BACT</name>
<evidence type="ECO:0000313" key="11">
    <source>
        <dbReference type="Proteomes" id="UP000214646"/>
    </source>
</evidence>
<dbReference type="OrthoDB" id="9770099at2"/>
<evidence type="ECO:0000259" key="9">
    <source>
        <dbReference type="Pfam" id="PF12704"/>
    </source>
</evidence>
<organism evidence="10 11">
    <name type="scientific">Fimbriiglobus ruber</name>
    <dbReference type="NCBI Taxonomy" id="1908690"/>
    <lineage>
        <taxon>Bacteria</taxon>
        <taxon>Pseudomonadati</taxon>
        <taxon>Planctomycetota</taxon>
        <taxon>Planctomycetia</taxon>
        <taxon>Gemmatales</taxon>
        <taxon>Gemmataceae</taxon>
        <taxon>Fimbriiglobus</taxon>
    </lineage>
</organism>
<dbReference type="RefSeq" id="WP_088260284.1">
    <property type="nucleotide sequence ID" value="NZ_NIDE01000019.1"/>
</dbReference>
<evidence type="ECO:0000313" key="10">
    <source>
        <dbReference type="EMBL" id="OWK35089.1"/>
    </source>
</evidence>
<sequence length="452" mass="49959">MIRYLIIGVFAAGFIALAISIFSSDKGRRGLVLALRSLWLHKLRSVLSVLGIIIGTFAVITLMAFGEGSMKDALDDIARQGATNVIVRSVKPSDDSSTQRRTRVAIYGLTYADYERFKTIPTVTQMVPMRIFPQEIRYLDRLRNGRVVATTAAYPDVNTEVRMASGRFLVDDDDDQMRNVAVLGSEVADRLFPFEDPLTQTVRLGNYFYEVVGVIANRQALAAVGGSSQASEDFNNDVYIPLRTCRARYGEKIMIRQSGSFSGEQVELSQVTLTMKDMDSVRPSGSIVRSLIERYHLKSDYAVTIPLDRLEAAEREKERFTQLLAMIAGISLLVGGIGIMNIMLATVTERTREIGIRRALGAKRRDIILQFLIEAVVQTSVGGLVGVILGVMTVFSVPWVAEHVFEARQPAVLNGWSIVYSLGVSVGVGVVFGLYPARRASRLDPIEALRHT</sequence>
<evidence type="ECO:0000259" key="8">
    <source>
        <dbReference type="Pfam" id="PF02687"/>
    </source>
</evidence>
<keyword evidence="10" id="KW-0131">Cell cycle</keyword>
<dbReference type="InterPro" id="IPR003838">
    <property type="entry name" value="ABC3_permease_C"/>
</dbReference>
<feature type="transmembrane region" description="Helical" evidence="7">
    <location>
        <begin position="6"/>
        <end position="24"/>
    </location>
</feature>
<comment type="caution">
    <text evidence="10">The sequence shown here is derived from an EMBL/GenBank/DDBJ whole genome shotgun (WGS) entry which is preliminary data.</text>
</comment>
<evidence type="ECO:0000256" key="3">
    <source>
        <dbReference type="ARBA" id="ARBA00022692"/>
    </source>
</evidence>
<dbReference type="EMBL" id="NIDE01000019">
    <property type="protein sequence ID" value="OWK35089.1"/>
    <property type="molecule type" value="Genomic_DNA"/>
</dbReference>
<keyword evidence="4 7" id="KW-1133">Transmembrane helix</keyword>